<keyword evidence="3" id="KW-0732">Signal</keyword>
<comment type="caution">
    <text evidence="4">The sequence shown here is derived from an EMBL/GenBank/DDBJ whole genome shotgun (WGS) entry which is preliminary data.</text>
</comment>
<feature type="region of interest" description="Disordered" evidence="1">
    <location>
        <begin position="20"/>
        <end position="278"/>
    </location>
</feature>
<name>A0A9D3TFS7_MEGAT</name>
<evidence type="ECO:0000313" key="5">
    <source>
        <dbReference type="Proteomes" id="UP001046870"/>
    </source>
</evidence>
<gene>
    <name evidence="4" type="ORF">MATL_G00059220</name>
</gene>
<dbReference type="Proteomes" id="UP001046870">
    <property type="component" value="Chromosome 4"/>
</dbReference>
<evidence type="ECO:0000256" key="2">
    <source>
        <dbReference type="SAM" id="Phobius"/>
    </source>
</evidence>
<reference evidence="4" key="1">
    <citation type="submission" date="2021-01" db="EMBL/GenBank/DDBJ databases">
        <authorList>
            <person name="Zahm M."/>
            <person name="Roques C."/>
            <person name="Cabau C."/>
            <person name="Klopp C."/>
            <person name="Donnadieu C."/>
            <person name="Jouanno E."/>
            <person name="Lampietro C."/>
            <person name="Louis A."/>
            <person name="Herpin A."/>
            <person name="Echchiki A."/>
            <person name="Berthelot C."/>
            <person name="Parey E."/>
            <person name="Roest-Crollius H."/>
            <person name="Braasch I."/>
            <person name="Postlethwait J."/>
            <person name="Bobe J."/>
            <person name="Montfort J."/>
            <person name="Bouchez O."/>
            <person name="Begum T."/>
            <person name="Mejri S."/>
            <person name="Adams A."/>
            <person name="Chen W.-J."/>
            <person name="Guiguen Y."/>
        </authorList>
    </citation>
    <scope>NUCLEOTIDE SEQUENCE</scope>
    <source>
        <strain evidence="4">YG-15Mar2019-1</strain>
        <tissue evidence="4">Brain</tissue>
    </source>
</reference>
<feature type="compositionally biased region" description="Polar residues" evidence="1">
    <location>
        <begin position="212"/>
        <end position="227"/>
    </location>
</feature>
<keyword evidence="2" id="KW-0812">Transmembrane</keyword>
<dbReference type="PANTHER" id="PTHR16502">
    <property type="entry name" value="KERATINOCYTE-ASSOCIATED TRANSMEMBRANE PROTEIN 2"/>
    <property type="match status" value="1"/>
</dbReference>
<evidence type="ECO:0000256" key="3">
    <source>
        <dbReference type="SAM" id="SignalP"/>
    </source>
</evidence>
<feature type="chain" id="PRO_5038701811" description="Trans-golgi network protein 2" evidence="3">
    <location>
        <begin position="19"/>
        <end position="336"/>
    </location>
</feature>
<evidence type="ECO:0008006" key="6">
    <source>
        <dbReference type="Google" id="ProtNLM"/>
    </source>
</evidence>
<feature type="compositionally biased region" description="Polar residues" evidence="1">
    <location>
        <begin position="126"/>
        <end position="143"/>
    </location>
</feature>
<keyword evidence="2" id="KW-1133">Transmembrane helix</keyword>
<feature type="compositionally biased region" description="Basic and acidic residues" evidence="1">
    <location>
        <begin position="184"/>
        <end position="206"/>
    </location>
</feature>
<organism evidence="4 5">
    <name type="scientific">Megalops atlanticus</name>
    <name type="common">Tarpon</name>
    <name type="synonym">Clupea gigantea</name>
    <dbReference type="NCBI Taxonomy" id="7932"/>
    <lineage>
        <taxon>Eukaryota</taxon>
        <taxon>Metazoa</taxon>
        <taxon>Chordata</taxon>
        <taxon>Craniata</taxon>
        <taxon>Vertebrata</taxon>
        <taxon>Euteleostomi</taxon>
        <taxon>Actinopterygii</taxon>
        <taxon>Neopterygii</taxon>
        <taxon>Teleostei</taxon>
        <taxon>Elopiformes</taxon>
        <taxon>Megalopidae</taxon>
        <taxon>Megalops</taxon>
    </lineage>
</organism>
<proteinExistence type="predicted"/>
<feature type="compositionally biased region" description="Acidic residues" evidence="1">
    <location>
        <begin position="235"/>
        <end position="250"/>
    </location>
</feature>
<dbReference type="OrthoDB" id="5846619at2759"/>
<feature type="transmembrane region" description="Helical" evidence="2">
    <location>
        <begin position="284"/>
        <end position="302"/>
    </location>
</feature>
<feature type="compositionally biased region" description="Polar residues" evidence="1">
    <location>
        <begin position="261"/>
        <end position="272"/>
    </location>
</feature>
<accession>A0A9D3TFS7</accession>
<dbReference type="Pfam" id="PF17818">
    <property type="entry name" value="KCT2"/>
    <property type="match status" value="1"/>
</dbReference>
<dbReference type="AlphaFoldDB" id="A0A9D3TFS7"/>
<dbReference type="EMBL" id="JAFDVH010000004">
    <property type="protein sequence ID" value="KAG7480717.1"/>
    <property type="molecule type" value="Genomic_DNA"/>
</dbReference>
<evidence type="ECO:0000313" key="4">
    <source>
        <dbReference type="EMBL" id="KAG7480717.1"/>
    </source>
</evidence>
<feature type="compositionally biased region" description="Basic and acidic residues" evidence="1">
    <location>
        <begin position="76"/>
        <end position="91"/>
    </location>
</feature>
<dbReference type="InterPro" id="IPR037645">
    <property type="entry name" value="KCT2"/>
</dbReference>
<keyword evidence="5" id="KW-1185">Reference proteome</keyword>
<evidence type="ECO:0000256" key="1">
    <source>
        <dbReference type="SAM" id="MobiDB-lite"/>
    </source>
</evidence>
<sequence>MRVTFIVFTMACLCCAHGIPTSVPPKTTGKPEQVATSKSTPTDKPAVTTGKGDGQAAKVAEKVKIDNNGGGNMNTKAEEKSNVTKNGKEDANVNGNEGWAEGNRGVKPDGGNNKEYPNVEVDSSKGDPQQGGTNAEESATPKSNAAVKAEGTKSPGTKVDGGNSEGVTKADSKTDPKDDEPDTKEDTKKPAENNEKPGDNERKGDELPVDNKQVQTTKASPVEQTTIKVGGTTKEEDEDDEYSEEGDENAIVEPNEKSDSVQEPPSGRQNHPSVPGDEAESSHFFAYLVSTAVLVAVLYIGYHNKRKIIAYVVEGRRSRSSRRPKGTEYQKLQQSM</sequence>
<feature type="signal peptide" evidence="3">
    <location>
        <begin position="1"/>
        <end position="18"/>
    </location>
</feature>
<keyword evidence="2" id="KW-0472">Membrane</keyword>
<feature type="region of interest" description="Disordered" evidence="1">
    <location>
        <begin position="316"/>
        <end position="336"/>
    </location>
</feature>
<protein>
    <recommendedName>
        <fullName evidence="6">Trans-golgi network protein 2</fullName>
    </recommendedName>
</protein>
<dbReference type="PANTHER" id="PTHR16502:SF0">
    <property type="entry name" value="KERATINOCYTE-ASSOCIATED TRANSMEMBRANE PROTEIN 2"/>
    <property type="match status" value="1"/>
</dbReference>